<dbReference type="Gene3D" id="1.10.150.20">
    <property type="entry name" value="5' to 3' exonuclease, C-terminal subdomain"/>
    <property type="match status" value="1"/>
</dbReference>
<dbReference type="InterPro" id="IPR016195">
    <property type="entry name" value="Pol/histidinol_Pase-like"/>
</dbReference>
<comment type="caution">
    <text evidence="1">The sequence shown here is derived from an EMBL/GenBank/DDBJ whole genome shotgun (WGS) entry which is preliminary data.</text>
</comment>
<gene>
    <name evidence="1" type="ORF">MM817_02405</name>
</gene>
<dbReference type="InterPro" id="IPR010994">
    <property type="entry name" value="RuvA_2-like"/>
</dbReference>
<dbReference type="PANTHER" id="PTHR40084:SF1">
    <property type="entry name" value="PHOSPHOTRANSFERASE"/>
    <property type="match status" value="1"/>
</dbReference>
<protein>
    <recommendedName>
        <fullName evidence="3">TIGR00375 family protein</fullName>
    </recommendedName>
</protein>
<proteinExistence type="predicted"/>
<dbReference type="AlphaFoldDB" id="A0A9X1VAC8"/>
<dbReference type="PANTHER" id="PTHR40084">
    <property type="entry name" value="PHOSPHOHYDROLASE, PHP FAMILY"/>
    <property type="match status" value="1"/>
</dbReference>
<organism evidence="1 2">
    <name type="scientific">Sulfoacidibacillus ferrooxidans</name>
    <dbReference type="NCBI Taxonomy" id="2005001"/>
    <lineage>
        <taxon>Bacteria</taxon>
        <taxon>Bacillati</taxon>
        <taxon>Bacillota</taxon>
        <taxon>Bacilli</taxon>
        <taxon>Bacillales</taxon>
        <taxon>Alicyclobacillaceae</taxon>
        <taxon>Sulfoacidibacillus</taxon>
    </lineage>
</organism>
<accession>A0A9X1VAC8</accession>
<dbReference type="Proteomes" id="UP001139263">
    <property type="component" value="Unassembled WGS sequence"/>
</dbReference>
<reference evidence="1" key="1">
    <citation type="submission" date="2022-03" db="EMBL/GenBank/DDBJ databases">
        <title>Draft Genome Sequence of Firmicute Strain S0AB, a Heterotrophic Iron/Sulfur-Oxidizing Extreme Acidophile.</title>
        <authorList>
            <person name="Vergara E."/>
            <person name="Pakostova E."/>
            <person name="Johnson D.B."/>
            <person name="Holmes D.S."/>
        </authorList>
    </citation>
    <scope>NUCLEOTIDE SEQUENCE</scope>
    <source>
        <strain evidence="1">S0AB</strain>
    </source>
</reference>
<dbReference type="Gene3D" id="3.20.20.140">
    <property type="entry name" value="Metal-dependent hydrolases"/>
    <property type="match status" value="1"/>
</dbReference>
<evidence type="ECO:0000313" key="1">
    <source>
        <dbReference type="EMBL" id="MCI0184110.1"/>
    </source>
</evidence>
<keyword evidence="2" id="KW-1185">Reference proteome</keyword>
<dbReference type="RefSeq" id="WP_241715388.1">
    <property type="nucleotide sequence ID" value="NZ_JALBUF010000008.1"/>
</dbReference>
<evidence type="ECO:0000313" key="2">
    <source>
        <dbReference type="Proteomes" id="UP001139263"/>
    </source>
</evidence>
<name>A0A9X1VAC8_9BACL</name>
<dbReference type="EMBL" id="JALBUF010000008">
    <property type="protein sequence ID" value="MCI0184110.1"/>
    <property type="molecule type" value="Genomic_DNA"/>
</dbReference>
<dbReference type="SUPFAM" id="SSF89550">
    <property type="entry name" value="PHP domain-like"/>
    <property type="match status" value="1"/>
</dbReference>
<evidence type="ECO:0008006" key="3">
    <source>
        <dbReference type="Google" id="ProtNLM"/>
    </source>
</evidence>
<sequence length="400" mass="43107">MIAAKPSLTQYYVDGHIHIGRANGGEPIKISAAPSLTLTQVIHIAMEEKGIQMIGLIDAVATPVLRDIEEMLASNHLRPLQAGGLQAQNGLTILLGGEIEVRGPTGGAAHFGVFVPHIEELRELAQWLSKEQTNSSLSSQRVKYANANELGAFIYDLKGILMVNHAFTPHKGLYGNCVAHLADMIDPKYVTAIELGLSSDTEMADYLSELSEFTFVTNSDAHSLPRIAREYHVAALGAPTFGDYQAALLREGEGSIVKNIGLFPDLGKYHLTACAICHAPITNEGAPCTSCGATRTIPGVANRLHEIADRSHSVSPAHRPPYIHQVPLAFIPGIGSKLINKLLDHFGTEMNILNEVPKNDLAKVIGDRLADLVIKARFGELSFEAGHGGRYGKILIVQNS</sequence>
<dbReference type="SUPFAM" id="SSF47781">
    <property type="entry name" value="RuvA domain 2-like"/>
    <property type="match status" value="1"/>
</dbReference>
<dbReference type="CDD" id="cd19067">
    <property type="entry name" value="PfuEndoQ-like"/>
    <property type="match status" value="1"/>
</dbReference>